<gene>
    <name evidence="6" type="ORF">BXY53_2076</name>
</gene>
<dbReference type="PIRSF" id="PIRSF005261">
    <property type="entry name" value="Heat_shock_Hsp33"/>
    <property type="match status" value="1"/>
</dbReference>
<proteinExistence type="predicted"/>
<dbReference type="GO" id="GO:0044183">
    <property type="term" value="F:protein folding chaperone"/>
    <property type="evidence" value="ECO:0007669"/>
    <property type="project" value="TreeGrafter"/>
</dbReference>
<dbReference type="SUPFAM" id="SSF64397">
    <property type="entry name" value="Hsp33 domain"/>
    <property type="match status" value="1"/>
</dbReference>
<evidence type="ECO:0000313" key="6">
    <source>
        <dbReference type="EMBL" id="RIA47522.1"/>
    </source>
</evidence>
<dbReference type="InterPro" id="IPR000397">
    <property type="entry name" value="Heat_shock_Hsp33"/>
</dbReference>
<evidence type="ECO:0000256" key="4">
    <source>
        <dbReference type="ARBA" id="ARBA00023186"/>
    </source>
</evidence>
<dbReference type="OrthoDB" id="9793753at2"/>
<dbReference type="InterPro" id="IPR016154">
    <property type="entry name" value="Heat_shock_Hsp33_C"/>
</dbReference>
<dbReference type="CDD" id="cd00498">
    <property type="entry name" value="Hsp33"/>
    <property type="match status" value="1"/>
</dbReference>
<keyword evidence="1" id="KW-0963">Cytoplasm</keyword>
<evidence type="ECO:0000256" key="1">
    <source>
        <dbReference type="ARBA" id="ARBA00022490"/>
    </source>
</evidence>
<dbReference type="PANTHER" id="PTHR30111:SF1">
    <property type="entry name" value="33 KDA CHAPERONIN"/>
    <property type="match status" value="1"/>
</dbReference>
<evidence type="ECO:0000256" key="5">
    <source>
        <dbReference type="ARBA" id="ARBA00023284"/>
    </source>
</evidence>
<dbReference type="PANTHER" id="PTHR30111">
    <property type="entry name" value="33 KDA CHAPERONIN"/>
    <property type="match status" value="1"/>
</dbReference>
<keyword evidence="2" id="KW-0862">Zinc</keyword>
<keyword evidence="7" id="KW-1185">Reference proteome</keyword>
<dbReference type="InterPro" id="IPR023212">
    <property type="entry name" value="Hsp33_helix_hairpin_bin_dom_sf"/>
</dbReference>
<dbReference type="RefSeq" id="WP_119061902.1">
    <property type="nucleotide sequence ID" value="NZ_QXDF01000002.1"/>
</dbReference>
<dbReference type="Pfam" id="PF01430">
    <property type="entry name" value="HSP33"/>
    <property type="match status" value="1"/>
</dbReference>
<dbReference type="Gene3D" id="3.55.30.10">
    <property type="entry name" value="Hsp33 domain"/>
    <property type="match status" value="1"/>
</dbReference>
<evidence type="ECO:0000313" key="7">
    <source>
        <dbReference type="Proteomes" id="UP000266273"/>
    </source>
</evidence>
<comment type="caution">
    <text evidence="6">The sequence shown here is derived from an EMBL/GenBank/DDBJ whole genome shotgun (WGS) entry which is preliminary data.</text>
</comment>
<keyword evidence="4" id="KW-0143">Chaperone</keyword>
<sequence>MVGESGGTKTDGDVLDQSEGKLVGTLENYVLPFQIESAGVRGRLVRLGPVVDDLLSRHNYPEPVSRLLGEAILLTVMLGHSLKFDGKLTLQTSSDGPITFLVVQFRAPGDVRAYASYEDEGVAEAIAEAGESDPRLLGKGHMALTIEPGGGLERYQGFVELEGENLVDAAHTYFRQSEQIPSLLRVAVAPQFVGGRDGERGGWAWRAGGLMIQKVGAEGGRNAIHATEAEGQSAEDWNRASMLGATVEDHEILDPTLSPERLLIRLFHEERVRAFPASAISAFCQCSRERVEDLLKRFPADRISEMVQDDGKVSVTCEFCNSEYDFDPDALFGHRGE</sequence>
<organism evidence="6 7">
    <name type="scientific">Dichotomicrobium thermohalophilum</name>
    <dbReference type="NCBI Taxonomy" id="933063"/>
    <lineage>
        <taxon>Bacteria</taxon>
        <taxon>Pseudomonadati</taxon>
        <taxon>Pseudomonadota</taxon>
        <taxon>Alphaproteobacteria</taxon>
        <taxon>Hyphomicrobiales</taxon>
        <taxon>Hyphomicrobiaceae</taxon>
        <taxon>Dichotomicrobium</taxon>
    </lineage>
</organism>
<evidence type="ECO:0000256" key="2">
    <source>
        <dbReference type="ARBA" id="ARBA00022833"/>
    </source>
</evidence>
<dbReference type="InterPro" id="IPR016153">
    <property type="entry name" value="Heat_shock_Hsp33_N"/>
</dbReference>
<dbReference type="GO" id="GO:0042026">
    <property type="term" value="P:protein refolding"/>
    <property type="evidence" value="ECO:0007669"/>
    <property type="project" value="TreeGrafter"/>
</dbReference>
<dbReference type="AlphaFoldDB" id="A0A397PEU5"/>
<dbReference type="GO" id="GO:0051082">
    <property type="term" value="F:unfolded protein binding"/>
    <property type="evidence" value="ECO:0007669"/>
    <property type="project" value="InterPro"/>
</dbReference>
<keyword evidence="5" id="KW-0676">Redox-active center</keyword>
<dbReference type="NCBIfam" id="NF002386">
    <property type="entry name" value="PRK01402.1"/>
    <property type="match status" value="1"/>
</dbReference>
<keyword evidence="3" id="KW-1015">Disulfide bond</keyword>
<dbReference type="Gene3D" id="3.90.1280.10">
    <property type="entry name" value="HSP33 redox switch-like"/>
    <property type="match status" value="1"/>
</dbReference>
<dbReference type="Gene3D" id="1.10.287.480">
    <property type="entry name" value="helix hairpin bin"/>
    <property type="match status" value="1"/>
</dbReference>
<evidence type="ECO:0000256" key="3">
    <source>
        <dbReference type="ARBA" id="ARBA00023157"/>
    </source>
</evidence>
<dbReference type="SUPFAM" id="SSF118352">
    <property type="entry name" value="HSP33 redox switch-like"/>
    <property type="match status" value="1"/>
</dbReference>
<reference evidence="6 7" key="1">
    <citation type="submission" date="2018-08" db="EMBL/GenBank/DDBJ databases">
        <title>Genomic Encyclopedia of Archaeal and Bacterial Type Strains, Phase II (KMG-II): from individual species to whole genera.</title>
        <authorList>
            <person name="Goeker M."/>
        </authorList>
    </citation>
    <scope>NUCLEOTIDE SEQUENCE [LARGE SCALE GENOMIC DNA]</scope>
    <source>
        <strain evidence="6 7">DSM 5002</strain>
    </source>
</reference>
<dbReference type="EMBL" id="QXDF01000002">
    <property type="protein sequence ID" value="RIA47522.1"/>
    <property type="molecule type" value="Genomic_DNA"/>
</dbReference>
<dbReference type="Proteomes" id="UP000266273">
    <property type="component" value="Unassembled WGS sequence"/>
</dbReference>
<protein>
    <submittedName>
        <fullName evidence="6">Molecular chaperone Hsp33</fullName>
    </submittedName>
</protein>
<accession>A0A397PEU5</accession>
<name>A0A397PEU5_9HYPH</name>
<dbReference type="GO" id="GO:0005737">
    <property type="term" value="C:cytoplasm"/>
    <property type="evidence" value="ECO:0007669"/>
    <property type="project" value="InterPro"/>
</dbReference>